<keyword evidence="10" id="KW-0539">Nucleus</keyword>
<dbReference type="InterPro" id="IPR047361">
    <property type="entry name" value="MBT_L3MBTL1_rpt1"/>
</dbReference>
<dbReference type="AlphaFoldDB" id="A0A8C5U3T4"/>
<feature type="repeat" description="MBT" evidence="13">
    <location>
        <begin position="373"/>
        <end position="466"/>
    </location>
</feature>
<reference evidence="16" key="2">
    <citation type="submission" date="2025-09" db="UniProtKB">
        <authorList>
            <consortium name="Ensembl"/>
        </authorList>
    </citation>
    <scope>IDENTIFICATION</scope>
</reference>
<dbReference type="GO" id="GO:0006325">
    <property type="term" value="P:chromatin organization"/>
    <property type="evidence" value="ECO:0007669"/>
    <property type="project" value="UniProtKB-KW"/>
</dbReference>
<feature type="compositionally biased region" description="Basic and acidic residues" evidence="15">
    <location>
        <begin position="62"/>
        <end position="80"/>
    </location>
</feature>
<keyword evidence="9" id="KW-0804">Transcription</keyword>
<dbReference type="Pfam" id="PF02820">
    <property type="entry name" value="MBT"/>
    <property type="match status" value="3"/>
</dbReference>
<feature type="region of interest" description="Disordered" evidence="15">
    <location>
        <begin position="208"/>
        <end position="244"/>
    </location>
</feature>
<evidence type="ECO:0000256" key="4">
    <source>
        <dbReference type="ARBA" id="ARBA00022737"/>
    </source>
</evidence>
<evidence type="ECO:0000256" key="11">
    <source>
        <dbReference type="ARBA" id="ARBA00068102"/>
    </source>
</evidence>
<keyword evidence="5 14" id="KW-0863">Zinc-finger</keyword>
<evidence type="ECO:0000313" key="17">
    <source>
        <dbReference type="Proteomes" id="UP000694560"/>
    </source>
</evidence>
<dbReference type="InterPro" id="IPR004092">
    <property type="entry name" value="Mbt"/>
</dbReference>
<evidence type="ECO:0000256" key="1">
    <source>
        <dbReference type="ARBA" id="ARBA00004123"/>
    </source>
</evidence>
<dbReference type="Pfam" id="PF01530">
    <property type="entry name" value="zf-C2HC"/>
    <property type="match status" value="1"/>
</dbReference>
<dbReference type="PROSITE" id="PS51079">
    <property type="entry name" value="MBT"/>
    <property type="match status" value="3"/>
</dbReference>
<feature type="region of interest" description="Disordered" evidence="15">
    <location>
        <begin position="639"/>
        <end position="678"/>
    </location>
</feature>
<name>A0A8C5U3T4_9PASS</name>
<keyword evidence="8" id="KW-0805">Transcription regulation</keyword>
<evidence type="ECO:0000256" key="14">
    <source>
        <dbReference type="PROSITE-ProRule" id="PRU01143"/>
    </source>
</evidence>
<dbReference type="Gene3D" id="4.10.320.30">
    <property type="match status" value="1"/>
</dbReference>
<comment type="subcellular location">
    <subcellularLocation>
        <location evidence="1">Nucleus</location>
    </subcellularLocation>
</comment>
<dbReference type="Ensembl" id="ENSMCST00000016503.1">
    <property type="protein sequence ID" value="ENSMCSP00000016093.1"/>
    <property type="gene ID" value="ENSMCSG00000011185.1"/>
</dbReference>
<dbReference type="GO" id="GO:0045892">
    <property type="term" value="P:negative regulation of DNA-templated transcription"/>
    <property type="evidence" value="ECO:0007669"/>
    <property type="project" value="TreeGrafter"/>
</dbReference>
<protein>
    <recommendedName>
        <fullName evidence="11">Lethal(3)malignant brain tumor-like protein 1</fullName>
    </recommendedName>
    <alternativeName>
        <fullName evidence="12">L(3)mbt protein homolog</fullName>
    </alternativeName>
</protein>
<dbReference type="GO" id="GO:0042393">
    <property type="term" value="F:histone binding"/>
    <property type="evidence" value="ECO:0007669"/>
    <property type="project" value="TreeGrafter"/>
</dbReference>
<evidence type="ECO:0000256" key="7">
    <source>
        <dbReference type="ARBA" id="ARBA00022853"/>
    </source>
</evidence>
<dbReference type="InterPro" id="IPR036060">
    <property type="entry name" value="Znf_C2H2C_sf"/>
</dbReference>
<evidence type="ECO:0000256" key="9">
    <source>
        <dbReference type="ARBA" id="ARBA00023163"/>
    </source>
</evidence>
<dbReference type="OrthoDB" id="8188861at2759"/>
<dbReference type="FunFam" id="2.30.30.140:FF:000007">
    <property type="entry name" value="Lethal(3)malignant brain tumor-like protein 1"/>
    <property type="match status" value="2"/>
</dbReference>
<dbReference type="GO" id="GO:0005634">
    <property type="term" value="C:nucleus"/>
    <property type="evidence" value="ECO:0007669"/>
    <property type="project" value="UniProtKB-SubCell"/>
</dbReference>
<dbReference type="Gene3D" id="2.30.30.140">
    <property type="match status" value="3"/>
</dbReference>
<dbReference type="CDD" id="cd20137">
    <property type="entry name" value="MBT_L3MBTL1_rpt3"/>
    <property type="match status" value="1"/>
</dbReference>
<dbReference type="GO" id="GO:0008270">
    <property type="term" value="F:zinc ion binding"/>
    <property type="evidence" value="ECO:0007669"/>
    <property type="project" value="UniProtKB-KW"/>
</dbReference>
<dbReference type="CDD" id="cd20134">
    <property type="entry name" value="MBT_L3MBTL1_rpt2"/>
    <property type="match status" value="1"/>
</dbReference>
<reference evidence="16" key="1">
    <citation type="submission" date="2025-08" db="UniProtKB">
        <authorList>
            <consortium name="Ensembl"/>
        </authorList>
    </citation>
    <scope>IDENTIFICATION</scope>
</reference>
<evidence type="ECO:0000256" key="5">
    <source>
        <dbReference type="ARBA" id="ARBA00022771"/>
    </source>
</evidence>
<keyword evidence="3" id="KW-0479">Metal-binding</keyword>
<proteinExistence type="predicted"/>
<evidence type="ECO:0000256" key="3">
    <source>
        <dbReference type="ARBA" id="ARBA00022723"/>
    </source>
</evidence>
<keyword evidence="2" id="KW-0678">Repressor</keyword>
<evidence type="ECO:0000256" key="2">
    <source>
        <dbReference type="ARBA" id="ARBA00022491"/>
    </source>
</evidence>
<accession>A0A8C5U3T4</accession>
<dbReference type="GO" id="GO:0003682">
    <property type="term" value="F:chromatin binding"/>
    <property type="evidence" value="ECO:0007669"/>
    <property type="project" value="TreeGrafter"/>
</dbReference>
<dbReference type="PROSITE" id="PS51802">
    <property type="entry name" value="ZF_CCHHC"/>
    <property type="match status" value="1"/>
</dbReference>
<keyword evidence="6" id="KW-0862">Zinc</keyword>
<dbReference type="InterPro" id="IPR047362">
    <property type="entry name" value="MBT_L3MBTL1_rpt3"/>
</dbReference>
<dbReference type="PANTHER" id="PTHR12247">
    <property type="entry name" value="POLYCOMB GROUP PROTEIN"/>
    <property type="match status" value="1"/>
</dbReference>
<feature type="compositionally biased region" description="Basic and acidic residues" evidence="15">
    <location>
        <begin position="228"/>
        <end position="239"/>
    </location>
</feature>
<keyword evidence="7" id="KW-0156">Chromatin regulator</keyword>
<dbReference type="SUPFAM" id="SSF63748">
    <property type="entry name" value="Tudor/PWWP/MBT"/>
    <property type="match status" value="3"/>
</dbReference>
<keyword evidence="17" id="KW-1185">Reference proteome</keyword>
<dbReference type="SMART" id="SM00561">
    <property type="entry name" value="MBT"/>
    <property type="match status" value="3"/>
</dbReference>
<feature type="region of interest" description="Disordered" evidence="15">
    <location>
        <begin position="57"/>
        <end position="83"/>
    </location>
</feature>
<evidence type="ECO:0000256" key="15">
    <source>
        <dbReference type="SAM" id="MobiDB-lite"/>
    </source>
</evidence>
<keyword evidence="4" id="KW-0677">Repeat</keyword>
<organism evidence="16 17">
    <name type="scientific">Malurus cyaneus samueli</name>
    <dbReference type="NCBI Taxonomy" id="2593467"/>
    <lineage>
        <taxon>Eukaryota</taxon>
        <taxon>Metazoa</taxon>
        <taxon>Chordata</taxon>
        <taxon>Craniata</taxon>
        <taxon>Vertebrata</taxon>
        <taxon>Euteleostomi</taxon>
        <taxon>Archelosauria</taxon>
        <taxon>Archosauria</taxon>
        <taxon>Dinosauria</taxon>
        <taxon>Saurischia</taxon>
        <taxon>Theropoda</taxon>
        <taxon>Coelurosauria</taxon>
        <taxon>Aves</taxon>
        <taxon>Neognathae</taxon>
        <taxon>Neoaves</taxon>
        <taxon>Telluraves</taxon>
        <taxon>Australaves</taxon>
        <taxon>Passeriformes</taxon>
        <taxon>Meliphagoidea</taxon>
        <taxon>Maluridae</taxon>
        <taxon>Malurus</taxon>
    </lineage>
</organism>
<evidence type="ECO:0000256" key="10">
    <source>
        <dbReference type="ARBA" id="ARBA00023242"/>
    </source>
</evidence>
<feature type="repeat" description="MBT" evidence="13">
    <location>
        <begin position="475"/>
        <end position="570"/>
    </location>
</feature>
<dbReference type="Proteomes" id="UP000694560">
    <property type="component" value="Unplaced"/>
</dbReference>
<dbReference type="InterPro" id="IPR002515">
    <property type="entry name" value="Znf_C2H2C"/>
</dbReference>
<dbReference type="PANTHER" id="PTHR12247:SF69">
    <property type="entry name" value="LETHAL(3)MALIGNANT BRAIN TUMOR-LIKE PROTEIN 1"/>
    <property type="match status" value="1"/>
</dbReference>
<evidence type="ECO:0000256" key="13">
    <source>
        <dbReference type="PROSITE-ProRule" id="PRU00459"/>
    </source>
</evidence>
<feature type="repeat" description="MBT" evidence="13">
    <location>
        <begin position="267"/>
        <end position="365"/>
    </location>
</feature>
<evidence type="ECO:0000256" key="8">
    <source>
        <dbReference type="ARBA" id="ARBA00023015"/>
    </source>
</evidence>
<dbReference type="CDD" id="cd20131">
    <property type="entry name" value="MBT_L3MBTL1_rpt1"/>
    <property type="match status" value="1"/>
</dbReference>
<evidence type="ECO:0000256" key="12">
    <source>
        <dbReference type="ARBA" id="ARBA00079425"/>
    </source>
</evidence>
<evidence type="ECO:0000313" key="16">
    <source>
        <dbReference type="Ensembl" id="ENSMCSP00000016093.1"/>
    </source>
</evidence>
<evidence type="ECO:0000256" key="6">
    <source>
        <dbReference type="ARBA" id="ARBA00022833"/>
    </source>
</evidence>
<dbReference type="InterPro" id="IPR050548">
    <property type="entry name" value="PcG_chromatin_remod_factors"/>
</dbReference>
<dbReference type="FunFam" id="4.10.320.30:FF:000001">
    <property type="entry name" value="Myelin transcription factor 1-like, a"/>
    <property type="match status" value="1"/>
</dbReference>
<dbReference type="SUPFAM" id="SSF103637">
    <property type="entry name" value="CCHHC domain"/>
    <property type="match status" value="1"/>
</dbReference>
<feature type="compositionally biased region" description="Basic residues" evidence="15">
    <location>
        <begin position="662"/>
        <end position="678"/>
    </location>
</feature>
<sequence>MDSRAEMEIVRSTKGSAAGEVSVHVVTTESTVQSTHLPTTAFIIPANATAINLPTSTLEIQRFPREPQRSTGAERPERGAGNEPITAAVIPQISGVQTCSTVRVLEWKDGVATLPGSNLRVSVALDHWVCPLCHSPQLLAHVKAPACARQGPTLPAAEGLCHCDTCGPQAVLPCCTGCSTWPSLPPCRSVIVENSASSTNATEILKPVKKRKRKDYQSPSEEEYESEQMDKQEERKSSVEDSAMSNLESEAWNGSQHGASEEKKEGWSWASYLEEQKAVAAPLDLFQDVTSQHKNGFKVGMKLEGIDPQHPSMYFILTVAEVCGYRMRLHFDGYSECHDFWLNADSPDIHPAGWFEETGHKLQPPKGYKEEEFSWTNYLKLTKAQAAPKHLFVASPGFKVGMKLEAVDRMNPSLICVATVTDVVDNRFLVHFDNWDDTYDYWCDPSSPYIHPVGWCHEHGKPLTPPQDYPDPDNFTWEKYLKETGASAVPAWAFKVRPPHGFLVNMKLEAVDRRTPSFIRVASVEDVEDHRIKIHFDGWSHVYDFWIDADHPDIHPMGWCSKTGHPLQPPLRPKEPASSAHGGCPSLGCKTIPHSKSSKYSFHHRKCPTPGCDGSGHVTGRFTAHYCLSGCPLAEKNQGRLKADLSDTEASTRKRSPMGFPQRKKSRHHGRGRPPKYRKIQQEDFPDNMHQSFFMSALSTHPDRSLSLCWEQHCKLLPGVAGITAATVAKWTIDEVFSFVQTLTGCEDQAKLFKDEVRRLVVLALCCAWGAPAQIPTRLQCELLEWPLEGPFPLCPVPGHSSCQLGFPQGSVGVLWVAPALLSGVTCVSCPGRACAGCPQECQPRFAVSAFVPALLPR</sequence>